<dbReference type="RefSeq" id="WP_029171524.1">
    <property type="nucleotide sequence ID" value="NZ_CP082202.1"/>
</dbReference>
<feature type="transmembrane region" description="Helical" evidence="1">
    <location>
        <begin position="73"/>
        <end position="91"/>
    </location>
</feature>
<dbReference type="Proteomes" id="UP000305785">
    <property type="component" value="Unassembled WGS sequence"/>
</dbReference>
<evidence type="ECO:0000313" key="3">
    <source>
        <dbReference type="Proteomes" id="UP000305785"/>
    </source>
</evidence>
<feature type="transmembrane region" description="Helical" evidence="1">
    <location>
        <begin position="111"/>
        <end position="136"/>
    </location>
</feature>
<sequence length="143" mass="16371">MGEKEEDNQLEKRLEWLSLAYLISLIGFLFMVYNWMGGLIIWISIYFLGLPLLYVCLPFLGLLMFMRRGKVRIVLSFLTSLTPLYYLIPALQSFPFTVQTTAAGHIDSISVPLTIGILLSASIFLLVSIISFWYCLRAYCLKV</sequence>
<comment type="caution">
    <text evidence="2">The sequence shown here is derived from an EMBL/GenBank/DDBJ whole genome shotgun (WGS) entry which is preliminary data.</text>
</comment>
<feature type="transmembrane region" description="Helical" evidence="1">
    <location>
        <begin position="39"/>
        <end position="66"/>
    </location>
</feature>
<organism evidence="2 3">
    <name type="scientific">Streptococcus suis</name>
    <dbReference type="NCBI Taxonomy" id="1307"/>
    <lineage>
        <taxon>Bacteria</taxon>
        <taxon>Bacillati</taxon>
        <taxon>Bacillota</taxon>
        <taxon>Bacilli</taxon>
        <taxon>Lactobacillales</taxon>
        <taxon>Streptococcaceae</taxon>
        <taxon>Streptococcus</taxon>
    </lineage>
</organism>
<keyword evidence="1" id="KW-0472">Membrane</keyword>
<proteinExistence type="predicted"/>
<protein>
    <submittedName>
        <fullName evidence="2">Uncharacterized protein</fullName>
    </submittedName>
</protein>
<evidence type="ECO:0000313" key="2">
    <source>
        <dbReference type="EMBL" id="TII06488.1"/>
    </source>
</evidence>
<reference evidence="2 3" key="1">
    <citation type="submission" date="2019-04" db="EMBL/GenBank/DDBJ databases">
        <title>Genome analysis of Streptococcus suis strain WUSS330.</title>
        <authorList>
            <person name="Chen H."/>
            <person name="Gao X."/>
            <person name="Wu Z."/>
        </authorList>
    </citation>
    <scope>NUCLEOTIDE SEQUENCE [LARGE SCALE GENOMIC DNA]</scope>
    <source>
        <strain evidence="2 3">WUSS330</strain>
    </source>
</reference>
<accession>A0A4T2H362</accession>
<evidence type="ECO:0000256" key="1">
    <source>
        <dbReference type="SAM" id="Phobius"/>
    </source>
</evidence>
<keyword evidence="1" id="KW-1133">Transmembrane helix</keyword>
<dbReference type="EMBL" id="SSXN01000003">
    <property type="protein sequence ID" value="TII06488.1"/>
    <property type="molecule type" value="Genomic_DNA"/>
</dbReference>
<gene>
    <name evidence="2" type="ORF">FAJ36_04100</name>
</gene>
<dbReference type="AlphaFoldDB" id="A0A4T2H362"/>
<name>A0A4T2H362_STRSU</name>
<keyword evidence="1" id="KW-0812">Transmembrane</keyword>
<feature type="transmembrane region" description="Helical" evidence="1">
    <location>
        <begin position="14"/>
        <end position="33"/>
    </location>
</feature>